<dbReference type="EMBL" id="JAAKZW010000107">
    <property type="protein sequence ID" value="NGO78540.1"/>
    <property type="molecule type" value="Genomic_DNA"/>
</dbReference>
<reference evidence="2 3" key="1">
    <citation type="submission" date="2020-02" db="EMBL/GenBank/DDBJ databases">
        <title>Whole-genome analyses of novel actinobacteria.</title>
        <authorList>
            <person name="Sahin N."/>
            <person name="Tokatli A."/>
        </authorList>
    </citation>
    <scope>NUCLEOTIDE SEQUENCE [LARGE SCALE GENOMIC DNA]</scope>
    <source>
        <strain evidence="2 3">YC504</strain>
    </source>
</reference>
<evidence type="ECO:0000313" key="3">
    <source>
        <dbReference type="Proteomes" id="UP000481109"/>
    </source>
</evidence>
<evidence type="ECO:0000313" key="2">
    <source>
        <dbReference type="EMBL" id="NGO78540.1"/>
    </source>
</evidence>
<dbReference type="Gene3D" id="3.90.1200.10">
    <property type="match status" value="1"/>
</dbReference>
<keyword evidence="3" id="KW-1185">Reference proteome</keyword>
<dbReference type="Gene3D" id="3.30.200.20">
    <property type="entry name" value="Phosphorylase Kinase, domain 1"/>
    <property type="match status" value="1"/>
</dbReference>
<proteinExistence type="predicted"/>
<dbReference type="AlphaFoldDB" id="A0A6G4XP04"/>
<gene>
    <name evidence="2" type="ORF">G6045_23210</name>
</gene>
<dbReference type="GO" id="GO:0016740">
    <property type="term" value="F:transferase activity"/>
    <property type="evidence" value="ECO:0007669"/>
    <property type="project" value="UniProtKB-KW"/>
</dbReference>
<sequence>MTAIVPAQGVRMEWQELPAAVRDALERQLGAQVVEARTQSGGFSPGIAARLRLADGTRAFVKAVSAEVNARSVIMHRTEIAHARLLPQEAPVPRLLGAYDDGRWVALLFEDIEGRQPHVPWVPEELDRVLDAIGRLSEALTPAPAGAAPIHEEPFQGWRLLAAAQAQGEDDLADMDPWAVRNLAALAARERRCREATAGDTLSHGDLRADNILLTDDGAVFVDWPHACRAARWFDLLVMLPSVAMQGGPDPEALFTAHPVAEGADPHDVTTVLIGLTGMFLDQARRPAPPGLPTLRPFQQAQGEQALAWLKVRLGSGSPAL</sequence>
<comment type="caution">
    <text evidence="2">The sequence shown here is derived from an EMBL/GenBank/DDBJ whole genome shotgun (WGS) entry which is preliminary data.</text>
</comment>
<name>A0A6G4XP04_9ACTN</name>
<evidence type="ECO:0000259" key="1">
    <source>
        <dbReference type="Pfam" id="PF01636"/>
    </source>
</evidence>
<protein>
    <submittedName>
        <fullName evidence="2">Aminoglycoside phosphotransferase family protein</fullName>
    </submittedName>
</protein>
<organism evidence="2 3">
    <name type="scientific">Streptomyces mesophilus</name>
    <dbReference type="NCBI Taxonomy" id="1775132"/>
    <lineage>
        <taxon>Bacteria</taxon>
        <taxon>Bacillati</taxon>
        <taxon>Actinomycetota</taxon>
        <taxon>Actinomycetes</taxon>
        <taxon>Kitasatosporales</taxon>
        <taxon>Streptomycetaceae</taxon>
        <taxon>Streptomyces</taxon>
    </lineage>
</organism>
<accession>A0A6G4XP04</accession>
<dbReference type="SUPFAM" id="SSF56112">
    <property type="entry name" value="Protein kinase-like (PK-like)"/>
    <property type="match status" value="1"/>
</dbReference>
<feature type="domain" description="Aminoglycoside phosphotransferase" evidence="1">
    <location>
        <begin position="84"/>
        <end position="249"/>
    </location>
</feature>
<keyword evidence="2" id="KW-0808">Transferase</keyword>
<dbReference type="Pfam" id="PF01636">
    <property type="entry name" value="APH"/>
    <property type="match status" value="1"/>
</dbReference>
<dbReference type="InterPro" id="IPR002575">
    <property type="entry name" value="Aminoglycoside_PTrfase"/>
</dbReference>
<dbReference type="RefSeq" id="WP_165333990.1">
    <property type="nucleotide sequence ID" value="NZ_JAAKZW010000107.1"/>
</dbReference>
<dbReference type="Proteomes" id="UP000481109">
    <property type="component" value="Unassembled WGS sequence"/>
</dbReference>
<dbReference type="InterPro" id="IPR011009">
    <property type="entry name" value="Kinase-like_dom_sf"/>
</dbReference>